<accession>A0A2N5TLK1</accession>
<dbReference type="Proteomes" id="UP000235388">
    <property type="component" value="Unassembled WGS sequence"/>
</dbReference>
<feature type="region of interest" description="Disordered" evidence="1">
    <location>
        <begin position="128"/>
        <end position="213"/>
    </location>
</feature>
<keyword evidence="2" id="KW-0732">Signal</keyword>
<keyword evidence="4" id="KW-1185">Reference proteome</keyword>
<comment type="caution">
    <text evidence="3">The sequence shown here is derived from an EMBL/GenBank/DDBJ whole genome shotgun (WGS) entry which is preliminary data.</text>
</comment>
<gene>
    <name evidence="3" type="ORF">PCANC_27247</name>
</gene>
<feature type="chain" id="PRO_5014626509" evidence="2">
    <location>
        <begin position="29"/>
        <end position="213"/>
    </location>
</feature>
<dbReference type="OrthoDB" id="2507774at2759"/>
<dbReference type="EMBL" id="PGCJ01000548">
    <property type="protein sequence ID" value="PLW26362.1"/>
    <property type="molecule type" value="Genomic_DNA"/>
</dbReference>
<feature type="compositionally biased region" description="Polar residues" evidence="1">
    <location>
        <begin position="143"/>
        <end position="155"/>
    </location>
</feature>
<protein>
    <submittedName>
        <fullName evidence="3">Uncharacterized protein</fullName>
    </submittedName>
</protein>
<feature type="compositionally biased region" description="Basic and acidic residues" evidence="1">
    <location>
        <begin position="203"/>
        <end position="213"/>
    </location>
</feature>
<feature type="signal peptide" evidence="2">
    <location>
        <begin position="1"/>
        <end position="28"/>
    </location>
</feature>
<organism evidence="3 4">
    <name type="scientific">Puccinia coronata f. sp. avenae</name>
    <dbReference type="NCBI Taxonomy" id="200324"/>
    <lineage>
        <taxon>Eukaryota</taxon>
        <taxon>Fungi</taxon>
        <taxon>Dikarya</taxon>
        <taxon>Basidiomycota</taxon>
        <taxon>Pucciniomycotina</taxon>
        <taxon>Pucciniomycetes</taxon>
        <taxon>Pucciniales</taxon>
        <taxon>Pucciniaceae</taxon>
        <taxon>Puccinia</taxon>
    </lineage>
</organism>
<evidence type="ECO:0000256" key="1">
    <source>
        <dbReference type="SAM" id="MobiDB-lite"/>
    </source>
</evidence>
<name>A0A2N5TLK1_9BASI</name>
<evidence type="ECO:0000313" key="3">
    <source>
        <dbReference type="EMBL" id="PLW26362.1"/>
    </source>
</evidence>
<evidence type="ECO:0000256" key="2">
    <source>
        <dbReference type="SAM" id="SignalP"/>
    </source>
</evidence>
<feature type="compositionally biased region" description="Polar residues" evidence="1">
    <location>
        <begin position="169"/>
        <end position="181"/>
    </location>
</feature>
<sequence length="213" mass="23769">MDPYSGAAYGRIWLFSADLNLVLGTSLCASPYGVLGASQHSFNHIGLPPQCNRGGFQQPLPWNQTTKRSRAWKMNTRGSQSARCPPYIASRKEYVPHRPKSRVPHQSTSQQTISNNIWLDHLQPKNSLQNTSPVLPERDICSHNCQQNNDHNQSPLEAPENEDTDGESKNGTKIQNDSTDYPASPADTIKALHETGSQTSSTWKDEFHQTDTQ</sequence>
<reference evidence="3 4" key="1">
    <citation type="submission" date="2017-11" db="EMBL/GenBank/DDBJ databases">
        <title>De novo assembly and phasing of dikaryotic genomes from two isolates of Puccinia coronata f. sp. avenae, the causal agent of oat crown rust.</title>
        <authorList>
            <person name="Miller M.E."/>
            <person name="Zhang Y."/>
            <person name="Omidvar V."/>
            <person name="Sperschneider J."/>
            <person name="Schwessinger B."/>
            <person name="Raley C."/>
            <person name="Palmer J.M."/>
            <person name="Garnica D."/>
            <person name="Upadhyaya N."/>
            <person name="Rathjen J."/>
            <person name="Taylor J.M."/>
            <person name="Park R.F."/>
            <person name="Dodds P.N."/>
            <person name="Hirsch C.D."/>
            <person name="Kianian S.F."/>
            <person name="Figueroa M."/>
        </authorList>
    </citation>
    <scope>NUCLEOTIDE SEQUENCE [LARGE SCALE GENOMIC DNA]</scope>
    <source>
        <strain evidence="3">12NC29</strain>
    </source>
</reference>
<proteinExistence type="predicted"/>
<dbReference type="AlphaFoldDB" id="A0A2N5TLK1"/>
<evidence type="ECO:0000313" key="4">
    <source>
        <dbReference type="Proteomes" id="UP000235388"/>
    </source>
</evidence>